<dbReference type="STRING" id="1307839.L21SP5_00013"/>
<dbReference type="Pfam" id="PF01381">
    <property type="entry name" value="HTH_3"/>
    <property type="match status" value="1"/>
</dbReference>
<sequence length="144" mass="16574">MSLTERIIQIQQNEGYTASQFAEKLGIQRSGLSHIYSGRNKPSIGFIQKLLTQFPRYNAEWILNGINPMLKQPPRDSDSTQYQQEKDLFSRVESEAPANYRSNTEKSEQHSALKPPLVTNKTVKQIILIYEDDTFEIMHSKNAK</sequence>
<name>A0A0S2HUG2_9BACT</name>
<evidence type="ECO:0000313" key="3">
    <source>
        <dbReference type="EMBL" id="ALO13695.1"/>
    </source>
</evidence>
<evidence type="ECO:0000313" key="4">
    <source>
        <dbReference type="Proteomes" id="UP000064893"/>
    </source>
</evidence>
<proteinExistence type="predicted"/>
<evidence type="ECO:0000256" key="1">
    <source>
        <dbReference type="SAM" id="MobiDB-lite"/>
    </source>
</evidence>
<dbReference type="Gene3D" id="1.10.260.40">
    <property type="entry name" value="lambda repressor-like DNA-binding domains"/>
    <property type="match status" value="1"/>
</dbReference>
<protein>
    <submittedName>
        <fullName evidence="3">Helix-turn-helix protein</fullName>
    </submittedName>
</protein>
<dbReference type="PROSITE" id="PS50943">
    <property type="entry name" value="HTH_CROC1"/>
    <property type="match status" value="1"/>
</dbReference>
<dbReference type="InterPro" id="IPR001387">
    <property type="entry name" value="Cro/C1-type_HTH"/>
</dbReference>
<feature type="compositionally biased region" description="Basic and acidic residues" evidence="1">
    <location>
        <begin position="73"/>
        <end position="94"/>
    </location>
</feature>
<dbReference type="SUPFAM" id="SSF47413">
    <property type="entry name" value="lambda repressor-like DNA-binding domains"/>
    <property type="match status" value="1"/>
</dbReference>
<dbReference type="SMART" id="SM00530">
    <property type="entry name" value="HTH_XRE"/>
    <property type="match status" value="1"/>
</dbReference>
<reference evidence="3 4" key="1">
    <citation type="submission" date="2015-11" db="EMBL/GenBank/DDBJ databases">
        <title>Description and complete genome sequence of a novel strain predominating in hypersaline microbial mats and representing a new family of the Bacteriodetes phylum.</title>
        <authorList>
            <person name="Spring S."/>
            <person name="Bunk B."/>
            <person name="Sproer C."/>
            <person name="Klenk H.-P."/>
        </authorList>
    </citation>
    <scope>NUCLEOTIDE SEQUENCE [LARGE SCALE GENOMIC DNA]</scope>
    <source>
        <strain evidence="3 4">L21-Spi-D4</strain>
    </source>
</reference>
<feature type="region of interest" description="Disordered" evidence="1">
    <location>
        <begin position="70"/>
        <end position="114"/>
    </location>
</feature>
<dbReference type="KEGG" id="blq:L21SP5_00013"/>
<gene>
    <name evidence="3" type="ORF">L21SP5_00013</name>
</gene>
<dbReference type="Proteomes" id="UP000064893">
    <property type="component" value="Chromosome"/>
</dbReference>
<dbReference type="InterPro" id="IPR010982">
    <property type="entry name" value="Lambda_DNA-bd_dom_sf"/>
</dbReference>
<feature type="domain" description="HTH cro/C1-type" evidence="2">
    <location>
        <begin position="7"/>
        <end position="62"/>
    </location>
</feature>
<dbReference type="AlphaFoldDB" id="A0A0S2HUG2"/>
<dbReference type="GO" id="GO:0003677">
    <property type="term" value="F:DNA binding"/>
    <property type="evidence" value="ECO:0007669"/>
    <property type="project" value="InterPro"/>
</dbReference>
<dbReference type="EMBL" id="CP013118">
    <property type="protein sequence ID" value="ALO13695.1"/>
    <property type="molecule type" value="Genomic_DNA"/>
</dbReference>
<dbReference type="OrthoDB" id="1034290at2"/>
<organism evidence="3 4">
    <name type="scientific">Salinivirga cyanobacteriivorans</name>
    <dbReference type="NCBI Taxonomy" id="1307839"/>
    <lineage>
        <taxon>Bacteria</taxon>
        <taxon>Pseudomonadati</taxon>
        <taxon>Bacteroidota</taxon>
        <taxon>Bacteroidia</taxon>
        <taxon>Bacteroidales</taxon>
        <taxon>Salinivirgaceae</taxon>
        <taxon>Salinivirga</taxon>
    </lineage>
</organism>
<dbReference type="CDD" id="cd00093">
    <property type="entry name" value="HTH_XRE"/>
    <property type="match status" value="1"/>
</dbReference>
<dbReference type="RefSeq" id="WP_057951336.1">
    <property type="nucleotide sequence ID" value="NZ_CP013118.1"/>
</dbReference>
<evidence type="ECO:0000259" key="2">
    <source>
        <dbReference type="PROSITE" id="PS50943"/>
    </source>
</evidence>
<accession>A0A0S2HUG2</accession>
<keyword evidence="4" id="KW-1185">Reference proteome</keyword>